<keyword evidence="6" id="KW-0677">Repeat</keyword>
<dbReference type="Gene3D" id="3.40.50.11380">
    <property type="match status" value="1"/>
</dbReference>
<evidence type="ECO:0000313" key="11">
    <source>
        <dbReference type="Proteomes" id="UP001595886"/>
    </source>
</evidence>
<dbReference type="InterPro" id="IPR011990">
    <property type="entry name" value="TPR-like_helical_dom_sf"/>
</dbReference>
<dbReference type="Gene3D" id="3.40.50.2000">
    <property type="entry name" value="Glycogen Phosphorylase B"/>
    <property type="match status" value="1"/>
</dbReference>
<dbReference type="Proteomes" id="UP001595886">
    <property type="component" value="Unassembled WGS sequence"/>
</dbReference>
<evidence type="ECO:0000313" key="10">
    <source>
        <dbReference type="EMBL" id="MFC4822431.1"/>
    </source>
</evidence>
<dbReference type="PANTHER" id="PTHR44998">
    <property type="match status" value="1"/>
</dbReference>
<accession>A0ABV9QZ80</accession>
<feature type="repeat" description="TPR" evidence="8">
    <location>
        <begin position="77"/>
        <end position="110"/>
    </location>
</feature>
<reference evidence="11" key="1">
    <citation type="journal article" date="2019" name="Int. J. Syst. Evol. Microbiol.">
        <title>The Global Catalogue of Microorganisms (GCM) 10K type strain sequencing project: providing services to taxonomists for standard genome sequencing and annotation.</title>
        <authorList>
            <consortium name="The Broad Institute Genomics Platform"/>
            <consortium name="The Broad Institute Genome Sequencing Center for Infectious Disease"/>
            <person name="Wu L."/>
            <person name="Ma J."/>
        </authorList>
    </citation>
    <scope>NUCLEOTIDE SEQUENCE [LARGE SCALE GENOMIC DNA]</scope>
    <source>
        <strain evidence="11">CCUG 30340</strain>
    </source>
</reference>
<feature type="domain" description="O-GlcNAc transferase C-terminal" evidence="9">
    <location>
        <begin position="500"/>
        <end position="683"/>
    </location>
</feature>
<evidence type="ECO:0000256" key="3">
    <source>
        <dbReference type="ARBA" id="ARBA00011970"/>
    </source>
</evidence>
<evidence type="ECO:0000256" key="2">
    <source>
        <dbReference type="ARBA" id="ARBA00005386"/>
    </source>
</evidence>
<dbReference type="EC" id="2.4.1.255" evidence="3"/>
<keyword evidence="7 8" id="KW-0802">TPR repeat</keyword>
<dbReference type="Pfam" id="PF13844">
    <property type="entry name" value="Glyco_transf_41"/>
    <property type="match status" value="2"/>
</dbReference>
<evidence type="ECO:0000256" key="1">
    <source>
        <dbReference type="ARBA" id="ARBA00004922"/>
    </source>
</evidence>
<protein>
    <recommendedName>
        <fullName evidence="3">protein O-GlcNAc transferase</fullName>
        <ecNumber evidence="3">2.4.1.255</ecNumber>
    </recommendedName>
</protein>
<dbReference type="InterPro" id="IPR029489">
    <property type="entry name" value="OGT/SEC/SPY_C"/>
</dbReference>
<keyword evidence="4" id="KW-0328">Glycosyltransferase</keyword>
<dbReference type="Pfam" id="PF13432">
    <property type="entry name" value="TPR_16"/>
    <property type="match status" value="3"/>
</dbReference>
<keyword evidence="5" id="KW-0808">Transferase</keyword>
<dbReference type="InterPro" id="IPR019734">
    <property type="entry name" value="TPR_rpt"/>
</dbReference>
<evidence type="ECO:0000256" key="8">
    <source>
        <dbReference type="PROSITE-ProRule" id="PRU00339"/>
    </source>
</evidence>
<dbReference type="Gene3D" id="1.25.40.10">
    <property type="entry name" value="Tetratricopeptide repeat domain"/>
    <property type="match status" value="2"/>
</dbReference>
<gene>
    <name evidence="10" type="ORF">ACFO6Q_19070</name>
</gene>
<dbReference type="SUPFAM" id="SSF48452">
    <property type="entry name" value="TPR-like"/>
    <property type="match status" value="1"/>
</dbReference>
<evidence type="ECO:0000259" key="9">
    <source>
        <dbReference type="Pfam" id="PF13844"/>
    </source>
</evidence>
<evidence type="ECO:0000256" key="6">
    <source>
        <dbReference type="ARBA" id="ARBA00022737"/>
    </source>
</evidence>
<dbReference type="PANTHER" id="PTHR44998:SF1">
    <property type="entry name" value="UDP-N-ACETYLGLUCOSAMINE--PEPTIDE N-ACETYLGLUCOSAMINYLTRANSFERASE 110 KDA SUBUNIT"/>
    <property type="match status" value="1"/>
</dbReference>
<comment type="pathway">
    <text evidence="1">Protein modification; protein glycosylation.</text>
</comment>
<dbReference type="SMART" id="SM00028">
    <property type="entry name" value="TPR"/>
    <property type="match status" value="6"/>
</dbReference>
<keyword evidence="11" id="KW-1185">Reference proteome</keyword>
<feature type="repeat" description="TPR" evidence="8">
    <location>
        <begin position="145"/>
        <end position="178"/>
    </location>
</feature>
<evidence type="ECO:0000256" key="7">
    <source>
        <dbReference type="ARBA" id="ARBA00022803"/>
    </source>
</evidence>
<dbReference type="EMBL" id="JBHSHD010000017">
    <property type="protein sequence ID" value="MFC4822431.1"/>
    <property type="molecule type" value="Genomic_DNA"/>
</dbReference>
<comment type="caution">
    <text evidence="10">The sequence shown here is derived from an EMBL/GenBank/DDBJ whole genome shotgun (WGS) entry which is preliminary data.</text>
</comment>
<comment type="similarity">
    <text evidence="2">Belongs to the glycosyltransferase 41 family. O-GlcNAc transferase subfamily.</text>
</comment>
<evidence type="ECO:0000256" key="4">
    <source>
        <dbReference type="ARBA" id="ARBA00022676"/>
    </source>
</evidence>
<evidence type="ECO:0000256" key="5">
    <source>
        <dbReference type="ARBA" id="ARBA00022679"/>
    </source>
</evidence>
<dbReference type="PROSITE" id="PS50005">
    <property type="entry name" value="TPR"/>
    <property type="match status" value="2"/>
</dbReference>
<sequence length="705" mass="75056">MTETTSAAPQAALQPIAELLERGRLAEAETHAAELRRRFPADAQTLRLHAIALLQLGRTADALAALREAQHLAPRSIEILCNLGSALLAEGDAAAAVAALEQAFALAPAHPAVSNGLGNARRATGDLAGAIEAYRAGTRAAPDYPGTWFNLAAVELALGDLAQAERDVRHALTLVPGHPEGLLLLGHVFAAQRRHAEAEAAYAAGARAAPRDARFPYQIGLMAEEQRKFALAAEAHAHALALDPNLHHALGQLVFLRRQLCDWRDLDALSANLRARVRAGAPGIAPFGFLSEPADAAEQLHCARNAARDVEANAARLRERLAFEPAAPAADAPLRVGFVSNGFGNHPTGLLTVAMFESLHALRRDGHGLQVELFATAADDQGPIRRRLCEATQALHECSDLSALALARRIREREVEILVDLRGWGGGGVGEALALRPAPLQVGWLAYPGTSGAPWIDYTIADRVVLPDVLRAQFSEAVAWLPRCFQPSDPSRAVGDPPPRAGCGLPEAGVVYVCFNNSYKINPAAFERLLAVLRGVPGSVLWLLSGPDRADERLRAEAQRRGVDAARLVFMPKLPHAEYLARYRHADLFLDTAPYGAHTTASDAIWAGCPVLTVAGATFASRVAASLNHHLGLPALNAGDDAAFVDAAVRLGGDAGARAVLRAELAERRRDSGLFDMSGFAADFAAVLHEMSRRHRAGERPAPIG</sequence>
<proteinExistence type="inferred from homology"/>
<feature type="domain" description="O-GlcNAc transferase C-terminal" evidence="9">
    <location>
        <begin position="304"/>
        <end position="486"/>
    </location>
</feature>
<name>A0ABV9QZ80_9GAMM</name>
<organism evidence="10 11">
    <name type="scientific">Dokdonella ginsengisoli</name>
    <dbReference type="NCBI Taxonomy" id="363846"/>
    <lineage>
        <taxon>Bacteria</taxon>
        <taxon>Pseudomonadati</taxon>
        <taxon>Pseudomonadota</taxon>
        <taxon>Gammaproteobacteria</taxon>
        <taxon>Lysobacterales</taxon>
        <taxon>Rhodanobacteraceae</taxon>
        <taxon>Dokdonella</taxon>
    </lineage>
</organism>
<dbReference type="RefSeq" id="WP_380022727.1">
    <property type="nucleotide sequence ID" value="NZ_JBHSHD010000017.1"/>
</dbReference>
<dbReference type="SUPFAM" id="SSF53756">
    <property type="entry name" value="UDP-Glycosyltransferase/glycogen phosphorylase"/>
    <property type="match status" value="1"/>
</dbReference>